<evidence type="ECO:0000256" key="5">
    <source>
        <dbReference type="ARBA" id="ARBA00023157"/>
    </source>
</evidence>
<comment type="subunit">
    <text evidence="2">Monomer.</text>
</comment>
<dbReference type="PANTHER" id="PTHR12143:SF39">
    <property type="entry name" value="SECRETED PROTEIN"/>
    <property type="match status" value="1"/>
</dbReference>
<dbReference type="InterPro" id="IPR005887">
    <property type="entry name" value="GH92_a_mannosidase_put"/>
</dbReference>
<dbReference type="InterPro" id="IPR014718">
    <property type="entry name" value="GH-type_carb-bd"/>
</dbReference>
<dbReference type="GO" id="GO:0000224">
    <property type="term" value="F:peptide-N4-(N-acetyl-beta-glucosaminyl)asparagine amidase activity"/>
    <property type="evidence" value="ECO:0007669"/>
    <property type="project" value="TreeGrafter"/>
</dbReference>
<dbReference type="InterPro" id="IPR050883">
    <property type="entry name" value="PNGase"/>
</dbReference>
<dbReference type="InterPro" id="IPR008928">
    <property type="entry name" value="6-hairpin_glycosidase_sf"/>
</dbReference>
<keyword evidence="5" id="KW-1015">Disulfide bond</keyword>
<dbReference type="Pfam" id="PF13385">
    <property type="entry name" value="Laminin_G_3"/>
    <property type="match status" value="1"/>
</dbReference>
<protein>
    <recommendedName>
        <fullName evidence="7">LamG-like jellyroll fold domain-containing protein</fullName>
    </recommendedName>
</protein>
<dbReference type="STRING" id="1703345.A3860_22655"/>
<accession>A0A1V9FZK4</accession>
<dbReference type="AlphaFoldDB" id="A0A1V9FZK4"/>
<dbReference type="NCBIfam" id="TIGR01180">
    <property type="entry name" value="aman2_put"/>
    <property type="match status" value="1"/>
</dbReference>
<evidence type="ECO:0000256" key="2">
    <source>
        <dbReference type="ARBA" id="ARBA00011245"/>
    </source>
</evidence>
<dbReference type="GO" id="GO:0006516">
    <property type="term" value="P:glycoprotein catabolic process"/>
    <property type="evidence" value="ECO:0007669"/>
    <property type="project" value="TreeGrafter"/>
</dbReference>
<reference evidence="8 9" key="1">
    <citation type="submission" date="2016-03" db="EMBL/GenBank/DDBJ databases">
        <title>Niastella vici sp. nov., isolated from farmland soil.</title>
        <authorList>
            <person name="Chen L."/>
            <person name="Wang D."/>
            <person name="Yang S."/>
            <person name="Wang G."/>
        </authorList>
    </citation>
    <scope>NUCLEOTIDE SEQUENCE [LARGE SCALE GENOMIC DNA]</scope>
    <source>
        <strain evidence="8 9">DJ57</strain>
    </source>
</reference>
<proteinExistence type="predicted"/>
<name>A0A1V9FZK4_9BACT</name>
<dbReference type="FunFam" id="3.30.2080.10:FF:000001">
    <property type="entry name" value="Alpha-1,2-mannosidase subfamily"/>
    <property type="match status" value="1"/>
</dbReference>
<dbReference type="InterPro" id="IPR013320">
    <property type="entry name" value="ConA-like_dom_sf"/>
</dbReference>
<dbReference type="GO" id="GO:0005975">
    <property type="term" value="P:carbohydrate metabolic process"/>
    <property type="evidence" value="ECO:0007669"/>
    <property type="project" value="InterPro"/>
</dbReference>
<organism evidence="8 9">
    <name type="scientific">Niastella vici</name>
    <dbReference type="NCBI Taxonomy" id="1703345"/>
    <lineage>
        <taxon>Bacteria</taxon>
        <taxon>Pseudomonadati</taxon>
        <taxon>Bacteroidota</taxon>
        <taxon>Chitinophagia</taxon>
        <taxon>Chitinophagales</taxon>
        <taxon>Chitinophagaceae</taxon>
        <taxon>Niastella</taxon>
    </lineage>
</organism>
<keyword evidence="9" id="KW-1185">Reference proteome</keyword>
<evidence type="ECO:0000259" key="7">
    <source>
        <dbReference type="SMART" id="SM00560"/>
    </source>
</evidence>
<dbReference type="Gene3D" id="2.60.120.200">
    <property type="match status" value="1"/>
</dbReference>
<keyword evidence="4" id="KW-0106">Calcium</keyword>
<dbReference type="Gene3D" id="1.20.1050.60">
    <property type="entry name" value="alpha-1,2-mannosidase"/>
    <property type="match status" value="1"/>
</dbReference>
<feature type="chain" id="PRO_5012867776" description="LamG-like jellyroll fold domain-containing protein" evidence="6">
    <location>
        <begin position="23"/>
        <end position="1083"/>
    </location>
</feature>
<dbReference type="PANTHER" id="PTHR12143">
    <property type="entry name" value="PEPTIDE N-GLYCANASE PNGASE -RELATED"/>
    <property type="match status" value="1"/>
</dbReference>
<dbReference type="GO" id="GO:0005829">
    <property type="term" value="C:cytosol"/>
    <property type="evidence" value="ECO:0007669"/>
    <property type="project" value="TreeGrafter"/>
</dbReference>
<dbReference type="InterPro" id="IPR012939">
    <property type="entry name" value="Glyco_hydro_92"/>
</dbReference>
<evidence type="ECO:0000256" key="1">
    <source>
        <dbReference type="ARBA" id="ARBA00001913"/>
    </source>
</evidence>
<gene>
    <name evidence="8" type="ORF">A3860_22655</name>
</gene>
<dbReference type="InterPro" id="IPR041371">
    <property type="entry name" value="GH92_N"/>
</dbReference>
<feature type="signal peptide" evidence="6">
    <location>
        <begin position="1"/>
        <end position="22"/>
    </location>
</feature>
<dbReference type="GO" id="GO:0030246">
    <property type="term" value="F:carbohydrate binding"/>
    <property type="evidence" value="ECO:0007669"/>
    <property type="project" value="InterPro"/>
</dbReference>
<dbReference type="GO" id="GO:0004553">
    <property type="term" value="F:hydrolase activity, hydrolyzing O-glycosyl compounds"/>
    <property type="evidence" value="ECO:0007669"/>
    <property type="project" value="UniProtKB-ARBA"/>
</dbReference>
<dbReference type="Pfam" id="PF17678">
    <property type="entry name" value="Glyco_hydro_92N"/>
    <property type="match status" value="1"/>
</dbReference>
<dbReference type="SUPFAM" id="SSF48208">
    <property type="entry name" value="Six-hairpin glycosidases"/>
    <property type="match status" value="1"/>
</dbReference>
<dbReference type="SUPFAM" id="SSF49899">
    <property type="entry name" value="Concanavalin A-like lectins/glucanases"/>
    <property type="match status" value="1"/>
</dbReference>
<sequence length="1083" mass="119952">MLFMKQYILFFTMLAVAGNAWAQTGPLQYVNTFIGTTESNVRTKWGSEGGTYPGAVAPWGAVQLTPETRTTGGKGYDYHDSSICFFSCTQHLSGFPNGSSGRVYVMPVKAAGKFRVNTYSRHFSHQAEKAAPGYYRVSFSDDHTLVEATAGERTGHFRFTFPQKVIPKIFIGDAGTLTVRSKHEITGTVGNALFRFNKDYITREEVPGGWLLTFAPQSAGPVVIELQVSFSTVNVEGAVLNMAAENSGFNERLEDTRNKWRKALSVITIDDTSESNKTIFYTALYHALLVPWIVNDANGKYRGADGHIHQTTGAHQYNTFSPWDTFRTLHPLLCLLFPGRQKDMVESMLDIYRQTGYLPTESMTGNHAIAIITDSWLKGIKVSDGLLALNAMKKSMAVGPFIQSDMEVYRNRGYIPFSYPESVTRTVEYAYNDWALAQFAQAMQDSATYDHFSKAAFNYRHLFNAKELFLLPRNGNEYKLQPGTFGYKEGDAWVYSFFVPHNAKDLVNIMGGDQSFVSRLDSALGTEQLVFDNETLFHVPYLFNYTDSFYKTQHWVQKIIHTRFSATPGGLPGNDDLGATSSWFVFSALGIYPVCPGRAVYAIGTPLFRSVTIHLDNGKQYVIRGGNIAAKNSYVKNVLLNGVPYHRLWLSHDLLEQGGEMDFVMDGVPHTEWVTDTTLTGMSETVSDPGFQLVNYWLSKNRVAPHEPVWVHFELQNTGSTGTKRVTLFVNGKVVAQKNCLVPGNATITDSVMCRLYTFGKTSVQIDGATAKEIDVKRAATGFTGQPAISALVIKPVIRSGESQLITFNVQNTDGEPHTFYLPVSINDSLICTDTISLQPGAIQPVVQLVPVKRTGVLTLRVNNAAALFKVCSDNIETALLNLSAVAAGDSVVIDSSGFGNDGAIMRAASNKPSTALSTLRFNKDCYIQVPNSIPVDSLGETITMMLWVFPIGKNDGLVDLFTKGDYHVLQVAGNKQLTFFAGGWGRGECEAPLPANWFNNWHHLAGVCDGNYFKLYIDGVLKGTTRLQDRMNLSAPNKWTIGRNEEFPGQRIFDGYLDHIKIFAAPLSANEILAIMKKEQIH</sequence>
<evidence type="ECO:0000313" key="8">
    <source>
        <dbReference type="EMBL" id="OQP63744.1"/>
    </source>
</evidence>
<dbReference type="Proteomes" id="UP000192796">
    <property type="component" value="Unassembled WGS sequence"/>
</dbReference>
<keyword evidence="3 6" id="KW-0732">Signal</keyword>
<feature type="domain" description="LamG-like jellyroll fold" evidence="7">
    <location>
        <begin position="941"/>
        <end position="1071"/>
    </location>
</feature>
<dbReference type="Gene3D" id="3.30.2080.10">
    <property type="entry name" value="GH92 mannosidase domain"/>
    <property type="match status" value="1"/>
</dbReference>
<dbReference type="Gene3D" id="1.20.1610.10">
    <property type="entry name" value="alpha-1,2-mannosidases domains"/>
    <property type="match status" value="1"/>
</dbReference>
<evidence type="ECO:0000313" key="9">
    <source>
        <dbReference type="Proteomes" id="UP000192796"/>
    </source>
</evidence>
<comment type="caution">
    <text evidence="8">The sequence shown here is derived from an EMBL/GenBank/DDBJ whole genome shotgun (WGS) entry which is preliminary data.</text>
</comment>
<dbReference type="Pfam" id="PF07971">
    <property type="entry name" value="Glyco_hydro_92"/>
    <property type="match status" value="1"/>
</dbReference>
<dbReference type="EMBL" id="LVYD01000044">
    <property type="protein sequence ID" value="OQP63744.1"/>
    <property type="molecule type" value="Genomic_DNA"/>
</dbReference>
<evidence type="ECO:0000256" key="3">
    <source>
        <dbReference type="ARBA" id="ARBA00022729"/>
    </source>
</evidence>
<comment type="cofactor">
    <cofactor evidence="1">
        <name>Ca(2+)</name>
        <dbReference type="ChEBI" id="CHEBI:29108"/>
    </cofactor>
</comment>
<dbReference type="Gene3D" id="2.70.98.10">
    <property type="match status" value="2"/>
</dbReference>
<evidence type="ECO:0000256" key="6">
    <source>
        <dbReference type="SAM" id="SignalP"/>
    </source>
</evidence>
<dbReference type="SMART" id="SM00560">
    <property type="entry name" value="LamGL"/>
    <property type="match status" value="1"/>
</dbReference>
<evidence type="ECO:0000256" key="4">
    <source>
        <dbReference type="ARBA" id="ARBA00022837"/>
    </source>
</evidence>
<dbReference type="InterPro" id="IPR006558">
    <property type="entry name" value="LamG-like"/>
</dbReference>